<feature type="chain" id="PRO_5011431576" evidence="1">
    <location>
        <begin position="27"/>
        <end position="153"/>
    </location>
</feature>
<keyword evidence="3" id="KW-1185">Reference proteome</keyword>
<reference evidence="3" key="1">
    <citation type="submission" date="2016-10" db="EMBL/GenBank/DDBJ databases">
        <authorList>
            <person name="Varghese N."/>
            <person name="Submissions S."/>
        </authorList>
    </citation>
    <scope>NUCLEOTIDE SEQUENCE [LARGE SCALE GENOMIC DNA]</scope>
    <source>
        <strain evidence="3">CGMCC 1.8946</strain>
    </source>
</reference>
<dbReference type="Proteomes" id="UP000198601">
    <property type="component" value="Unassembled WGS sequence"/>
</dbReference>
<feature type="signal peptide" evidence="1">
    <location>
        <begin position="1"/>
        <end position="26"/>
    </location>
</feature>
<accession>A0A1G4RND6</accession>
<dbReference type="AlphaFoldDB" id="A0A1G4RND6"/>
<evidence type="ECO:0000313" key="2">
    <source>
        <dbReference type="EMBL" id="SCW58442.1"/>
    </source>
</evidence>
<dbReference type="EMBL" id="FMTT01000017">
    <property type="protein sequence ID" value="SCW58442.1"/>
    <property type="molecule type" value="Genomic_DNA"/>
</dbReference>
<dbReference type="RefSeq" id="WP_090672328.1">
    <property type="nucleotide sequence ID" value="NZ_FMTT01000017.1"/>
</dbReference>
<protein>
    <submittedName>
        <fullName evidence="2">Uncharacterized protein</fullName>
    </submittedName>
</protein>
<organism evidence="2 3">
    <name type="scientific">Paenibacillus tianmuensis</name>
    <dbReference type="NCBI Taxonomy" id="624147"/>
    <lineage>
        <taxon>Bacteria</taxon>
        <taxon>Bacillati</taxon>
        <taxon>Bacillota</taxon>
        <taxon>Bacilli</taxon>
        <taxon>Bacillales</taxon>
        <taxon>Paenibacillaceae</taxon>
        <taxon>Paenibacillus</taxon>
    </lineage>
</organism>
<keyword evidence="1" id="KW-0732">Signal</keyword>
<dbReference type="OrthoDB" id="2667226at2"/>
<name>A0A1G4RND6_9BACL</name>
<evidence type="ECO:0000313" key="3">
    <source>
        <dbReference type="Proteomes" id="UP000198601"/>
    </source>
</evidence>
<evidence type="ECO:0000256" key="1">
    <source>
        <dbReference type="SAM" id="SignalP"/>
    </source>
</evidence>
<proteinExistence type="predicted"/>
<sequence length="153" mass="17053">MKKLKSILLSATVAVSLLSASSSAFALGDAKEPDSFNDPNVFSGISDAFEGTIVLDPDKGMDFDYYKWTNDTGQDKSFFVNFDTYQNRSLDYMIREIDVGGSSNRISSETGREVWQIYLRAGETLRIKVGARNALQIDPNVKYVISLGNNPWF</sequence>
<gene>
    <name evidence="2" type="ORF">SAMN04487970_101776</name>
</gene>